<keyword evidence="2" id="KW-1185">Reference proteome</keyword>
<sequence length="92" mass="10460">MQSIEGIAGNLLKKIFQCEGIAEELEEFGAKECKTLKLAKGLALQDYLLPIDSSWFRMQFQIKATARNYKENPIFQFDFHGTIQVPPPQIIA</sequence>
<accession>A0ABW1PIU3</accession>
<comment type="caution">
    <text evidence="1">The sequence shown here is derived from an EMBL/GenBank/DDBJ whole genome shotgun (WGS) entry which is preliminary data.</text>
</comment>
<dbReference type="EMBL" id="JBHSQB010000003">
    <property type="protein sequence ID" value="MFC6095340.1"/>
    <property type="molecule type" value="Genomic_DNA"/>
</dbReference>
<evidence type="ECO:0000313" key="2">
    <source>
        <dbReference type="Proteomes" id="UP001596287"/>
    </source>
</evidence>
<evidence type="ECO:0000313" key="1">
    <source>
        <dbReference type="EMBL" id="MFC6095340.1"/>
    </source>
</evidence>
<protein>
    <recommendedName>
        <fullName evidence="3">DUF4365 domain-containing protein</fullName>
    </recommendedName>
</protein>
<reference evidence="2" key="1">
    <citation type="journal article" date="2019" name="Int. J. Syst. Evol. Microbiol.">
        <title>The Global Catalogue of Microorganisms (GCM) 10K type strain sequencing project: providing services to taxonomists for standard genome sequencing and annotation.</title>
        <authorList>
            <consortium name="The Broad Institute Genomics Platform"/>
            <consortium name="The Broad Institute Genome Sequencing Center for Infectious Disease"/>
            <person name="Wu L."/>
            <person name="Ma J."/>
        </authorList>
    </citation>
    <scope>NUCLEOTIDE SEQUENCE [LARGE SCALE GENOMIC DNA]</scope>
    <source>
        <strain evidence="2">CCUG 49679</strain>
    </source>
</reference>
<dbReference type="Proteomes" id="UP001596287">
    <property type="component" value="Unassembled WGS sequence"/>
</dbReference>
<proteinExistence type="predicted"/>
<evidence type="ECO:0008006" key="3">
    <source>
        <dbReference type="Google" id="ProtNLM"/>
    </source>
</evidence>
<name>A0ABW1PIU3_9FLAO</name>
<gene>
    <name evidence="1" type="ORF">ACFPVY_01675</name>
</gene>
<organism evidence="1 2">
    <name type="scientific">Flavobacterium qiangtangense</name>
    <dbReference type="NCBI Taxonomy" id="1442595"/>
    <lineage>
        <taxon>Bacteria</taxon>
        <taxon>Pseudomonadati</taxon>
        <taxon>Bacteroidota</taxon>
        <taxon>Flavobacteriia</taxon>
        <taxon>Flavobacteriales</taxon>
        <taxon>Flavobacteriaceae</taxon>
        <taxon>Flavobacterium</taxon>
    </lineage>
</organism>